<dbReference type="InterPro" id="IPR025345">
    <property type="entry name" value="DUF4249"/>
</dbReference>
<organism evidence="1 2">
    <name type="scientific">Haloflavibacter putidus</name>
    <dbReference type="NCBI Taxonomy" id="2576776"/>
    <lineage>
        <taxon>Bacteria</taxon>
        <taxon>Pseudomonadati</taxon>
        <taxon>Bacteroidota</taxon>
        <taxon>Flavobacteriia</taxon>
        <taxon>Flavobacteriales</taxon>
        <taxon>Flavobacteriaceae</taxon>
        <taxon>Haloflavibacter</taxon>
    </lineage>
</organism>
<dbReference type="OrthoDB" id="1430047at2"/>
<dbReference type="EMBL" id="VIAR01000004">
    <property type="protein sequence ID" value="TQD39324.1"/>
    <property type="molecule type" value="Genomic_DNA"/>
</dbReference>
<dbReference type="Proteomes" id="UP000317169">
    <property type="component" value="Unassembled WGS sequence"/>
</dbReference>
<dbReference type="Pfam" id="PF14054">
    <property type="entry name" value="DUF4249"/>
    <property type="match status" value="1"/>
</dbReference>
<evidence type="ECO:0000313" key="1">
    <source>
        <dbReference type="EMBL" id="TQD39324.1"/>
    </source>
</evidence>
<dbReference type="AlphaFoldDB" id="A0A507ZSU2"/>
<dbReference type="RefSeq" id="WP_141421271.1">
    <property type="nucleotide sequence ID" value="NZ_VIAR01000004.1"/>
</dbReference>
<gene>
    <name evidence="1" type="ORF">FKR84_05370</name>
</gene>
<name>A0A507ZSU2_9FLAO</name>
<sequence length="267" mass="30202">MRNFLLFLLPTLFFLTGCEDPISVDLEQDKPRLVIEATGIQQDENQQGILSVRLTKTSPFFTEDEIFVNNAEVTIQIAENTFSVPPAEDPGMYQLAISMADSLSYRLNVKVDNQNYQATTQLVKTVPIDYVTQDENTSIDEDLVSINAYFTDPEELGNAYYFQFYSERHGNSYDNIDDQLFNGNQISTFYAEEFDSGDIIYITIQGISLQFDTYFSTISALSSNSGNPFSSAPAIVRGNFENLDNPDNFALGYFRISQAYQTTYTIE</sequence>
<dbReference type="PROSITE" id="PS51257">
    <property type="entry name" value="PROKAR_LIPOPROTEIN"/>
    <property type="match status" value="1"/>
</dbReference>
<keyword evidence="2" id="KW-1185">Reference proteome</keyword>
<accession>A0A507ZSU2</accession>
<comment type="caution">
    <text evidence="1">The sequence shown here is derived from an EMBL/GenBank/DDBJ whole genome shotgun (WGS) entry which is preliminary data.</text>
</comment>
<proteinExistence type="predicted"/>
<reference evidence="1 2" key="1">
    <citation type="submission" date="2019-06" db="EMBL/GenBank/DDBJ databases">
        <title>Flavibacter putida gen. nov., sp. nov., a novel marine bacterium of the family Flavobacteriaceae isolated from coastal seawater.</title>
        <authorList>
            <person name="Feng X."/>
        </authorList>
    </citation>
    <scope>NUCLEOTIDE SEQUENCE [LARGE SCALE GENOMIC DNA]</scope>
    <source>
        <strain evidence="1 2">PLHSN227</strain>
    </source>
</reference>
<protein>
    <submittedName>
        <fullName evidence="1">DUF4249 domain-containing protein</fullName>
    </submittedName>
</protein>
<evidence type="ECO:0000313" key="2">
    <source>
        <dbReference type="Proteomes" id="UP000317169"/>
    </source>
</evidence>